<accession>A0A5J5DW52</accession>
<dbReference type="EMBL" id="RZNZ01000005">
    <property type="protein sequence ID" value="KAA8821087.1"/>
    <property type="molecule type" value="Genomic_DNA"/>
</dbReference>
<reference evidence="3 4" key="1">
    <citation type="journal article" date="2019" name="Syst. Appl. Microbiol.">
        <title>Characterization of Bifidobacterium species in feaces of the Egyptian fruit bat: Description of B. vespertilionis sp. nov. and B. rousetti sp. nov.</title>
        <authorList>
            <person name="Modesto M."/>
            <person name="Satti M."/>
            <person name="Watanabe K."/>
            <person name="Puglisi E."/>
            <person name="Morelli L."/>
            <person name="Huang C.-H."/>
            <person name="Liou J.-S."/>
            <person name="Miyashita M."/>
            <person name="Tamura T."/>
            <person name="Saito S."/>
            <person name="Mori K."/>
            <person name="Huang L."/>
            <person name="Sciavilla P."/>
            <person name="Sandri C."/>
            <person name="Spiezio C."/>
            <person name="Vitali F."/>
            <person name="Cavalieri D."/>
            <person name="Perpetuini G."/>
            <person name="Tofalo R."/>
            <person name="Bonetti A."/>
            <person name="Arita M."/>
            <person name="Mattarelli P."/>
        </authorList>
    </citation>
    <scope>NUCLEOTIDE SEQUENCE [LARGE SCALE GENOMIC DNA]</scope>
    <source>
        <strain evidence="1 4">RST16</strain>
        <strain evidence="2 3">RST8</strain>
    </source>
</reference>
<evidence type="ECO:0000313" key="4">
    <source>
        <dbReference type="Proteomes" id="UP000374630"/>
    </source>
</evidence>
<dbReference type="AlphaFoldDB" id="A0A5J5DW52"/>
<comment type="caution">
    <text evidence="2">The sequence shown here is derived from an EMBL/GenBank/DDBJ whole genome shotgun (WGS) entry which is preliminary data.</text>
</comment>
<name>A0A5J5DW52_9BIFI</name>
<dbReference type="Proteomes" id="UP000345527">
    <property type="component" value="Unassembled WGS sequence"/>
</dbReference>
<gene>
    <name evidence="2" type="ORF">EM848_11105</name>
    <name evidence="1" type="ORF">EMO90_04665</name>
</gene>
<dbReference type="Proteomes" id="UP000374630">
    <property type="component" value="Unassembled WGS sequence"/>
</dbReference>
<proteinExistence type="predicted"/>
<evidence type="ECO:0000313" key="1">
    <source>
        <dbReference type="EMBL" id="KAA8821087.1"/>
    </source>
</evidence>
<evidence type="ECO:0000313" key="2">
    <source>
        <dbReference type="EMBL" id="KAA8821240.1"/>
    </source>
</evidence>
<organism evidence="2 3">
    <name type="scientific">Bifidobacterium vespertilionis</name>
    <dbReference type="NCBI Taxonomy" id="2562524"/>
    <lineage>
        <taxon>Bacteria</taxon>
        <taxon>Bacillati</taxon>
        <taxon>Actinomycetota</taxon>
        <taxon>Actinomycetes</taxon>
        <taxon>Bifidobacteriales</taxon>
        <taxon>Bifidobacteriaceae</taxon>
        <taxon>Bifidobacterium</taxon>
    </lineage>
</organism>
<protein>
    <submittedName>
        <fullName evidence="2">Uncharacterized protein</fullName>
    </submittedName>
</protein>
<dbReference type="EMBL" id="RZOA01000031">
    <property type="protein sequence ID" value="KAA8821240.1"/>
    <property type="molecule type" value="Genomic_DNA"/>
</dbReference>
<keyword evidence="4" id="KW-1185">Reference proteome</keyword>
<sequence>MLRCIFQPDKSEIVAFSIADNLPRSPQMARLAGGFVRHARNMNTRGCLVANGWVASHPDEYVAELWRGCAATYGLRGPKSAIHSTIGPKIGAKTARLRCESRISARAARIFAITRP</sequence>
<evidence type="ECO:0000313" key="3">
    <source>
        <dbReference type="Proteomes" id="UP000345527"/>
    </source>
</evidence>